<dbReference type="PANTHER" id="PTHR43133">
    <property type="entry name" value="RNA POLYMERASE ECF-TYPE SIGMA FACTO"/>
    <property type="match status" value="1"/>
</dbReference>
<dbReference type="EMBL" id="CP021112">
    <property type="protein sequence ID" value="ARQ00301.1"/>
    <property type="molecule type" value="Genomic_DNA"/>
</dbReference>
<keyword evidence="3" id="KW-0731">Sigma factor</keyword>
<evidence type="ECO:0000256" key="2">
    <source>
        <dbReference type="ARBA" id="ARBA00023015"/>
    </source>
</evidence>
<dbReference type="GO" id="GO:0006352">
    <property type="term" value="P:DNA-templated transcription initiation"/>
    <property type="evidence" value="ECO:0007669"/>
    <property type="project" value="InterPro"/>
</dbReference>
<evidence type="ECO:0000259" key="6">
    <source>
        <dbReference type="Pfam" id="PF22029"/>
    </source>
</evidence>
<name>A0A1W6ZT57_9HYPH</name>
<keyword evidence="8" id="KW-1185">Reference proteome</keyword>
<dbReference type="STRING" id="1235591.CAK95_15385"/>
<keyword evidence="2" id="KW-0805">Transcription regulation</keyword>
<dbReference type="NCBIfam" id="TIGR02937">
    <property type="entry name" value="sigma70-ECF"/>
    <property type="match status" value="1"/>
</dbReference>
<feature type="domain" description="PhyR sigma2" evidence="6">
    <location>
        <begin position="57"/>
        <end position="109"/>
    </location>
</feature>
<dbReference type="Proteomes" id="UP000194137">
    <property type="component" value="Chromosome"/>
</dbReference>
<dbReference type="KEGG" id="psin:CAK95_15385"/>
<dbReference type="OrthoDB" id="9803470at2"/>
<dbReference type="InterPro" id="IPR013325">
    <property type="entry name" value="RNA_pol_sigma_r2"/>
</dbReference>
<dbReference type="Gene3D" id="1.10.10.10">
    <property type="entry name" value="Winged helix-like DNA-binding domain superfamily/Winged helix DNA-binding domain"/>
    <property type="match status" value="1"/>
</dbReference>
<reference evidence="7 8" key="1">
    <citation type="submission" date="2017-05" db="EMBL/GenBank/DDBJ databases">
        <title>Full genome sequence of Pseudorhodoplanes sinuspersici.</title>
        <authorList>
            <person name="Dastgheib S.M.M."/>
            <person name="Shavandi M."/>
            <person name="Tirandaz H."/>
        </authorList>
    </citation>
    <scope>NUCLEOTIDE SEQUENCE [LARGE SCALE GENOMIC DNA]</scope>
    <source>
        <strain evidence="7 8">RIPI110</strain>
    </source>
</reference>
<dbReference type="PANTHER" id="PTHR43133:SF25">
    <property type="entry name" value="RNA POLYMERASE SIGMA FACTOR RFAY-RELATED"/>
    <property type="match status" value="1"/>
</dbReference>
<dbReference type="InterPro" id="IPR039425">
    <property type="entry name" value="RNA_pol_sigma-70-like"/>
</dbReference>
<dbReference type="Pfam" id="PF22029">
    <property type="entry name" value="PhyR_sigma2"/>
    <property type="match status" value="1"/>
</dbReference>
<feature type="domain" description="RNA polymerase sigma factor 70 region 4 type 2" evidence="5">
    <location>
        <begin position="150"/>
        <end position="201"/>
    </location>
</feature>
<evidence type="ECO:0000256" key="1">
    <source>
        <dbReference type="ARBA" id="ARBA00010641"/>
    </source>
</evidence>
<keyword evidence="4" id="KW-0804">Transcription</keyword>
<dbReference type="SUPFAM" id="SSF88946">
    <property type="entry name" value="Sigma2 domain of RNA polymerase sigma factors"/>
    <property type="match status" value="1"/>
</dbReference>
<dbReference type="AlphaFoldDB" id="A0A1W6ZT57"/>
<dbReference type="InterPro" id="IPR013249">
    <property type="entry name" value="RNA_pol_sigma70_r4_t2"/>
</dbReference>
<evidence type="ECO:0000256" key="3">
    <source>
        <dbReference type="ARBA" id="ARBA00023082"/>
    </source>
</evidence>
<evidence type="ECO:0000313" key="8">
    <source>
        <dbReference type="Proteomes" id="UP000194137"/>
    </source>
</evidence>
<dbReference type="Pfam" id="PF08281">
    <property type="entry name" value="Sigma70_r4_2"/>
    <property type="match status" value="1"/>
</dbReference>
<organism evidence="7 8">
    <name type="scientific">Pseudorhodoplanes sinuspersici</name>
    <dbReference type="NCBI Taxonomy" id="1235591"/>
    <lineage>
        <taxon>Bacteria</taxon>
        <taxon>Pseudomonadati</taxon>
        <taxon>Pseudomonadota</taxon>
        <taxon>Alphaproteobacteria</taxon>
        <taxon>Hyphomicrobiales</taxon>
        <taxon>Pseudorhodoplanes</taxon>
    </lineage>
</organism>
<evidence type="ECO:0000313" key="7">
    <source>
        <dbReference type="EMBL" id="ARQ00301.1"/>
    </source>
</evidence>
<dbReference type="GO" id="GO:0016987">
    <property type="term" value="F:sigma factor activity"/>
    <property type="evidence" value="ECO:0007669"/>
    <property type="project" value="UniProtKB-KW"/>
</dbReference>
<evidence type="ECO:0000259" key="5">
    <source>
        <dbReference type="Pfam" id="PF08281"/>
    </source>
</evidence>
<dbReference type="Gene3D" id="1.10.1740.10">
    <property type="match status" value="1"/>
</dbReference>
<proteinExistence type="inferred from homology"/>
<dbReference type="RefSeq" id="WP_086088697.1">
    <property type="nucleotide sequence ID" value="NZ_CP021112.1"/>
</dbReference>
<protein>
    <submittedName>
        <fullName evidence="7">RNA polymerase subunit sigma-24</fullName>
    </submittedName>
</protein>
<gene>
    <name evidence="7" type="ORF">CAK95_15385</name>
</gene>
<accession>A0A1W6ZT57</accession>
<dbReference type="CDD" id="cd06171">
    <property type="entry name" value="Sigma70_r4"/>
    <property type="match status" value="1"/>
</dbReference>
<sequence>MQASAPSLATAAADTRCILTPALSPSVSRTSNRRRDRAVDPGSISAGEREVRAGLSTCLTRLWRYGVLLSRRRDVADDLVQATFVRALERANQFQAGTQLDRWLFAILHSIWLNEVRSRRVRTGQGQVDADRVLMVDGGRQTEAHVLANQILLLADRLPLAQKTALWLAYVEGLSYGEIAEVTQVPIGTVMSRLAAARARITDSTVLDPARDGVPSLYFTPLQRA</sequence>
<dbReference type="InterPro" id="IPR053866">
    <property type="entry name" value="PhyR_sigma2"/>
</dbReference>
<dbReference type="InterPro" id="IPR036388">
    <property type="entry name" value="WH-like_DNA-bd_sf"/>
</dbReference>
<dbReference type="InterPro" id="IPR013324">
    <property type="entry name" value="RNA_pol_sigma_r3/r4-like"/>
</dbReference>
<evidence type="ECO:0000256" key="4">
    <source>
        <dbReference type="ARBA" id="ARBA00023163"/>
    </source>
</evidence>
<comment type="similarity">
    <text evidence="1">Belongs to the sigma-70 factor family. ECF subfamily.</text>
</comment>
<dbReference type="InterPro" id="IPR014284">
    <property type="entry name" value="RNA_pol_sigma-70_dom"/>
</dbReference>
<dbReference type="SUPFAM" id="SSF88659">
    <property type="entry name" value="Sigma3 and sigma4 domains of RNA polymerase sigma factors"/>
    <property type="match status" value="1"/>
</dbReference>
<dbReference type="GO" id="GO:0003677">
    <property type="term" value="F:DNA binding"/>
    <property type="evidence" value="ECO:0007669"/>
    <property type="project" value="InterPro"/>
</dbReference>